<gene>
    <name evidence="2" type="ORF">LCGC14_0333280</name>
</gene>
<dbReference type="EMBL" id="LAZR01000236">
    <property type="protein sequence ID" value="KKN80135.1"/>
    <property type="molecule type" value="Genomic_DNA"/>
</dbReference>
<dbReference type="AlphaFoldDB" id="A0A0F9TFW5"/>
<evidence type="ECO:0008006" key="3">
    <source>
        <dbReference type="Google" id="ProtNLM"/>
    </source>
</evidence>
<name>A0A0F9TFW5_9ZZZZ</name>
<dbReference type="Pfam" id="PF01391">
    <property type="entry name" value="Collagen"/>
    <property type="match status" value="1"/>
</dbReference>
<organism evidence="2">
    <name type="scientific">marine sediment metagenome</name>
    <dbReference type="NCBI Taxonomy" id="412755"/>
    <lineage>
        <taxon>unclassified sequences</taxon>
        <taxon>metagenomes</taxon>
        <taxon>ecological metagenomes</taxon>
    </lineage>
</organism>
<evidence type="ECO:0000256" key="1">
    <source>
        <dbReference type="SAM" id="MobiDB-lite"/>
    </source>
</evidence>
<protein>
    <recommendedName>
        <fullName evidence="3">Collagen-like protein</fullName>
    </recommendedName>
</protein>
<accession>A0A0F9TFW5</accession>
<dbReference type="PANTHER" id="PTHR24637">
    <property type="entry name" value="COLLAGEN"/>
    <property type="match status" value="1"/>
</dbReference>
<feature type="compositionally biased region" description="Low complexity" evidence="1">
    <location>
        <begin position="43"/>
        <end position="59"/>
    </location>
</feature>
<evidence type="ECO:0000313" key="2">
    <source>
        <dbReference type="EMBL" id="KKN80135.1"/>
    </source>
</evidence>
<proteinExistence type="predicted"/>
<sequence length="239" mass="25376">MSLIKRNNLKIRKMKTTMTIIKCTLMTIAIACISCSKDGDIGPIGPQGEQGIQGEQGPSGEDGEALGIPGPQGETGATGATGPAGEDGTNGADGEDGNANVSTFTYDLSTESGATIAITATALTQDVVENDLILGYLLKNENTYTPIPSSIYAFGLNDNSDIAVEIQLNRYWMFFYEVGTENFKSVTAGQLDELKLVIIESNSTTSGKSNKGDILSKMKSDGVNTDDYYAVMDYFGLNF</sequence>
<dbReference type="Gene3D" id="1.20.5.320">
    <property type="entry name" value="6-Phosphogluconate Dehydrogenase, domain 3"/>
    <property type="match status" value="1"/>
</dbReference>
<dbReference type="PANTHER" id="PTHR24637:SF262">
    <property type="entry name" value="CUTICLE COLLAGEN 34-RELATED"/>
    <property type="match status" value="1"/>
</dbReference>
<reference evidence="2" key="1">
    <citation type="journal article" date="2015" name="Nature">
        <title>Complex archaea that bridge the gap between prokaryotes and eukaryotes.</title>
        <authorList>
            <person name="Spang A."/>
            <person name="Saw J.H."/>
            <person name="Jorgensen S.L."/>
            <person name="Zaremba-Niedzwiedzka K."/>
            <person name="Martijn J."/>
            <person name="Lind A.E."/>
            <person name="van Eijk R."/>
            <person name="Schleper C."/>
            <person name="Guy L."/>
            <person name="Ettema T.J."/>
        </authorList>
    </citation>
    <scope>NUCLEOTIDE SEQUENCE</scope>
</reference>
<comment type="caution">
    <text evidence="2">The sequence shown here is derived from an EMBL/GenBank/DDBJ whole genome shotgun (WGS) entry which is preliminary data.</text>
</comment>
<dbReference type="InterPro" id="IPR008160">
    <property type="entry name" value="Collagen"/>
</dbReference>
<feature type="region of interest" description="Disordered" evidence="1">
    <location>
        <begin position="43"/>
        <end position="98"/>
    </location>
</feature>
<feature type="compositionally biased region" description="Low complexity" evidence="1">
    <location>
        <begin position="69"/>
        <end position="89"/>
    </location>
</feature>